<dbReference type="FunFam" id="1.10.20.10:FF:000049">
    <property type="entry name" value="Nuclear transcription factor Y subunit B-6"/>
    <property type="match status" value="1"/>
</dbReference>
<dbReference type="Proteomes" id="UP001346149">
    <property type="component" value="Unassembled WGS sequence"/>
</dbReference>
<dbReference type="PRINTS" id="PR00615">
    <property type="entry name" value="CCAATSUBUNTA"/>
</dbReference>
<dbReference type="AlphaFoldDB" id="A0AAN7RFB3"/>
<evidence type="ECO:0000256" key="2">
    <source>
        <dbReference type="ARBA" id="ARBA00009053"/>
    </source>
</evidence>
<dbReference type="InterPro" id="IPR003958">
    <property type="entry name" value="CBFA_NFYB_domain"/>
</dbReference>
<dbReference type="InterPro" id="IPR009072">
    <property type="entry name" value="Histone-fold"/>
</dbReference>
<gene>
    <name evidence="10" type="ORF">SAY86_022179</name>
</gene>
<dbReference type="PANTHER" id="PTHR11064">
    <property type="entry name" value="CCAAT-BINDING TRANSCRIPTION FACTOR-RELATED"/>
    <property type="match status" value="1"/>
</dbReference>
<sequence length="233" mass="25947">MESGFHGYRKLYIPGGSGSQMNIPPYDNNINRTNTIHHTSSEDNECTVREQDRFMPIANVIRIMRKILPPHAKISDDAKETIQECVSEYISFITGEANDRCQREQRKTITAEDVLWAMSKLGFDDYVEPLTLYLHRYRELEGERCTIRADSLMKRNVPVVSAAAPTMDYGNVGIKAPLGMAGFAASRGFHMGNHHHPNLYHHHGFYGVSPNMVGGGYVQEGNGDGSSSGDAQA</sequence>
<evidence type="ECO:0000313" key="11">
    <source>
        <dbReference type="Proteomes" id="UP001346149"/>
    </source>
</evidence>
<dbReference type="EMBL" id="JAXQNO010000003">
    <property type="protein sequence ID" value="KAK4801692.1"/>
    <property type="molecule type" value="Genomic_DNA"/>
</dbReference>
<evidence type="ECO:0000256" key="7">
    <source>
        <dbReference type="ARBA" id="ARBA00023163"/>
    </source>
</evidence>
<dbReference type="GO" id="GO:0001228">
    <property type="term" value="F:DNA-binding transcription activator activity, RNA polymerase II-specific"/>
    <property type="evidence" value="ECO:0007669"/>
    <property type="project" value="InterPro"/>
</dbReference>
<accession>A0AAN7RFB3</accession>
<dbReference type="PANTHER" id="PTHR11064:SF196">
    <property type="entry name" value="NUCLEAR TRANSCRIPTION FACTOR Y SUBUNIT B-6"/>
    <property type="match status" value="1"/>
</dbReference>
<dbReference type="GO" id="GO:0016602">
    <property type="term" value="C:CCAAT-binding factor complex"/>
    <property type="evidence" value="ECO:0007669"/>
    <property type="project" value="InterPro"/>
</dbReference>
<comment type="subcellular location">
    <subcellularLocation>
        <location evidence="1">Nucleus</location>
    </subcellularLocation>
</comment>
<name>A0AAN7RFB3_TRANT</name>
<evidence type="ECO:0000256" key="3">
    <source>
        <dbReference type="ARBA" id="ARBA00022682"/>
    </source>
</evidence>
<comment type="similarity">
    <text evidence="2">Belongs to the NFYB/HAP3 subunit family.</text>
</comment>
<keyword evidence="3" id="KW-0938">Abscisic acid signaling pathway</keyword>
<comment type="caution">
    <text evidence="10">The sequence shown here is derived from an EMBL/GenBank/DDBJ whole genome shotgun (WGS) entry which is preliminary data.</text>
</comment>
<dbReference type="GO" id="GO:0046982">
    <property type="term" value="F:protein heterodimerization activity"/>
    <property type="evidence" value="ECO:0007669"/>
    <property type="project" value="InterPro"/>
</dbReference>
<evidence type="ECO:0000256" key="6">
    <source>
        <dbReference type="ARBA" id="ARBA00023159"/>
    </source>
</evidence>
<dbReference type="Gene3D" id="1.10.20.10">
    <property type="entry name" value="Histone, subunit A"/>
    <property type="match status" value="1"/>
</dbReference>
<dbReference type="InterPro" id="IPR003956">
    <property type="entry name" value="Transcrpt_fac_NFYB/HAP3_CS"/>
</dbReference>
<evidence type="ECO:0000256" key="5">
    <source>
        <dbReference type="ARBA" id="ARBA00023125"/>
    </source>
</evidence>
<reference evidence="10 11" key="1">
    <citation type="journal article" date="2023" name="Hortic Res">
        <title>Pangenome of water caltrop reveals structural variations and asymmetric subgenome divergence after allopolyploidization.</title>
        <authorList>
            <person name="Zhang X."/>
            <person name="Chen Y."/>
            <person name="Wang L."/>
            <person name="Yuan Y."/>
            <person name="Fang M."/>
            <person name="Shi L."/>
            <person name="Lu R."/>
            <person name="Comes H.P."/>
            <person name="Ma Y."/>
            <person name="Chen Y."/>
            <person name="Huang G."/>
            <person name="Zhou Y."/>
            <person name="Zheng Z."/>
            <person name="Qiu Y."/>
        </authorList>
    </citation>
    <scope>NUCLEOTIDE SEQUENCE [LARGE SCALE GENOMIC DNA]</scope>
    <source>
        <strain evidence="10">F231</strain>
    </source>
</reference>
<keyword evidence="8" id="KW-0539">Nucleus</keyword>
<evidence type="ECO:0000313" key="10">
    <source>
        <dbReference type="EMBL" id="KAK4801692.1"/>
    </source>
</evidence>
<organism evidence="10 11">
    <name type="scientific">Trapa natans</name>
    <name type="common">Water chestnut</name>
    <dbReference type="NCBI Taxonomy" id="22666"/>
    <lineage>
        <taxon>Eukaryota</taxon>
        <taxon>Viridiplantae</taxon>
        <taxon>Streptophyta</taxon>
        <taxon>Embryophyta</taxon>
        <taxon>Tracheophyta</taxon>
        <taxon>Spermatophyta</taxon>
        <taxon>Magnoliopsida</taxon>
        <taxon>eudicotyledons</taxon>
        <taxon>Gunneridae</taxon>
        <taxon>Pentapetalae</taxon>
        <taxon>rosids</taxon>
        <taxon>malvids</taxon>
        <taxon>Myrtales</taxon>
        <taxon>Lythraceae</taxon>
        <taxon>Trapa</taxon>
    </lineage>
</organism>
<keyword evidence="11" id="KW-1185">Reference proteome</keyword>
<evidence type="ECO:0000256" key="8">
    <source>
        <dbReference type="ARBA" id="ARBA00023242"/>
    </source>
</evidence>
<protein>
    <recommendedName>
        <fullName evidence="9">Transcription factor CBF/NF-Y/archaeal histone domain-containing protein</fullName>
    </recommendedName>
</protein>
<dbReference type="GO" id="GO:0009738">
    <property type="term" value="P:abscisic acid-activated signaling pathway"/>
    <property type="evidence" value="ECO:0007669"/>
    <property type="project" value="UniProtKB-KW"/>
</dbReference>
<keyword evidence="4" id="KW-0805">Transcription regulation</keyword>
<feature type="domain" description="Transcription factor CBF/NF-Y/archaeal histone" evidence="9">
    <location>
        <begin position="54"/>
        <end position="118"/>
    </location>
</feature>
<evidence type="ECO:0000256" key="1">
    <source>
        <dbReference type="ARBA" id="ARBA00004123"/>
    </source>
</evidence>
<keyword evidence="5" id="KW-0238">DNA-binding</keyword>
<evidence type="ECO:0000259" key="9">
    <source>
        <dbReference type="Pfam" id="PF00808"/>
    </source>
</evidence>
<dbReference type="SUPFAM" id="SSF47113">
    <property type="entry name" value="Histone-fold"/>
    <property type="match status" value="1"/>
</dbReference>
<dbReference type="GO" id="GO:0000978">
    <property type="term" value="F:RNA polymerase II cis-regulatory region sequence-specific DNA binding"/>
    <property type="evidence" value="ECO:0007669"/>
    <property type="project" value="TreeGrafter"/>
</dbReference>
<evidence type="ECO:0000256" key="4">
    <source>
        <dbReference type="ARBA" id="ARBA00023015"/>
    </source>
</evidence>
<proteinExistence type="inferred from homology"/>
<dbReference type="InterPro" id="IPR027113">
    <property type="entry name" value="Transc_fact_NFYB/HAP3"/>
</dbReference>
<dbReference type="PROSITE" id="PS00685">
    <property type="entry name" value="NFYB_HAP3"/>
    <property type="match status" value="1"/>
</dbReference>
<dbReference type="Pfam" id="PF00808">
    <property type="entry name" value="CBFD_NFYB_HMF"/>
    <property type="match status" value="1"/>
</dbReference>
<keyword evidence="6" id="KW-0010">Activator</keyword>
<keyword evidence="7" id="KW-0804">Transcription</keyword>
<dbReference type="CDD" id="cd22907">
    <property type="entry name" value="HFD_NFYB"/>
    <property type="match status" value="1"/>
</dbReference>